<evidence type="ECO:0000313" key="3">
    <source>
        <dbReference type="EMBL" id="SMC35139.1"/>
    </source>
</evidence>
<organism evidence="3 4">
    <name type="scientific">Fulvimarina manganoxydans</name>
    <dbReference type="NCBI Taxonomy" id="937218"/>
    <lineage>
        <taxon>Bacteria</taxon>
        <taxon>Pseudomonadati</taxon>
        <taxon>Pseudomonadota</taxon>
        <taxon>Alphaproteobacteria</taxon>
        <taxon>Hyphomicrobiales</taxon>
        <taxon>Aurantimonadaceae</taxon>
        <taxon>Fulvimarina</taxon>
    </lineage>
</organism>
<dbReference type="EMBL" id="FWXR01000001">
    <property type="protein sequence ID" value="SMC35139.1"/>
    <property type="molecule type" value="Genomic_DNA"/>
</dbReference>
<evidence type="ECO:0000256" key="1">
    <source>
        <dbReference type="SAM" id="MobiDB-lite"/>
    </source>
</evidence>
<dbReference type="InterPro" id="IPR022742">
    <property type="entry name" value="Hydrolase_4"/>
</dbReference>
<name>A0A1W1YG87_9HYPH</name>
<sequence length="361" mass="39019">MTAHVSASDFALLNDNPPPPGLKAVEVTTADKVRLRCAVSAPKDGPTRGTVLILQGRNETIEKYFETMADLNRRGFMAAAFDWRGQGGSASRPAKGERGRPPRPGDGRRAGYVRRFKGYVDDLEAVIHDLLLPDCRPPYAILAHSSGALVALSASERLTNRIERMVLSGPFVALPPGSPPLGLMRFVALSLRLLGFGHLPVRRAVLPGNMGTPAENPLTHDPRRFARNRHLAESHPELFVGPPTVGWLAAVTGAMRRLQRSDVVARLSIPTLFVCAGGDRVVSTPAAEQLAWRMRTASSLTLPGARHELLQEADRHREPLLAAMETFFSEALPFPDPADAAWADGMKADGDNARSSAEAAE</sequence>
<protein>
    <submittedName>
        <fullName evidence="3">Lysophospholipase</fullName>
    </submittedName>
</protein>
<dbReference type="InterPro" id="IPR051044">
    <property type="entry name" value="MAG_DAG_Lipase"/>
</dbReference>
<dbReference type="STRING" id="937218.SAMN06297251_101275"/>
<dbReference type="Proteomes" id="UP000192656">
    <property type="component" value="Unassembled WGS sequence"/>
</dbReference>
<feature type="domain" description="Serine aminopeptidase S33" evidence="2">
    <location>
        <begin position="46"/>
        <end position="314"/>
    </location>
</feature>
<feature type="region of interest" description="Disordered" evidence="1">
    <location>
        <begin position="84"/>
        <end position="109"/>
    </location>
</feature>
<reference evidence="3 4" key="1">
    <citation type="submission" date="2017-04" db="EMBL/GenBank/DDBJ databases">
        <authorList>
            <person name="Afonso C.L."/>
            <person name="Miller P.J."/>
            <person name="Scott M.A."/>
            <person name="Spackman E."/>
            <person name="Goraichik I."/>
            <person name="Dimitrov K.M."/>
            <person name="Suarez D.L."/>
            <person name="Swayne D.E."/>
        </authorList>
    </citation>
    <scope>NUCLEOTIDE SEQUENCE [LARGE SCALE GENOMIC DNA]</scope>
    <source>
        <strain evidence="3 4">CGMCC 1.10972</strain>
    </source>
</reference>
<proteinExistence type="predicted"/>
<dbReference type="SUPFAM" id="SSF53474">
    <property type="entry name" value="alpha/beta-Hydrolases"/>
    <property type="match status" value="1"/>
</dbReference>
<feature type="region of interest" description="Disordered" evidence="1">
    <location>
        <begin position="342"/>
        <end position="361"/>
    </location>
</feature>
<dbReference type="OrthoDB" id="9788260at2"/>
<keyword evidence="4" id="KW-1185">Reference proteome</keyword>
<dbReference type="AlphaFoldDB" id="A0A1W1YG87"/>
<dbReference type="PANTHER" id="PTHR11614">
    <property type="entry name" value="PHOSPHOLIPASE-RELATED"/>
    <property type="match status" value="1"/>
</dbReference>
<accession>A0A1W1YG87</accession>
<gene>
    <name evidence="3" type="ORF">SAMN06297251_101275</name>
</gene>
<feature type="compositionally biased region" description="Basic and acidic residues" evidence="1">
    <location>
        <begin position="94"/>
        <end position="109"/>
    </location>
</feature>
<dbReference type="Gene3D" id="3.40.50.1820">
    <property type="entry name" value="alpha/beta hydrolase"/>
    <property type="match status" value="1"/>
</dbReference>
<evidence type="ECO:0000259" key="2">
    <source>
        <dbReference type="Pfam" id="PF12146"/>
    </source>
</evidence>
<dbReference type="InterPro" id="IPR029058">
    <property type="entry name" value="AB_hydrolase_fold"/>
</dbReference>
<evidence type="ECO:0000313" key="4">
    <source>
        <dbReference type="Proteomes" id="UP000192656"/>
    </source>
</evidence>
<dbReference type="Pfam" id="PF12146">
    <property type="entry name" value="Hydrolase_4"/>
    <property type="match status" value="1"/>
</dbReference>
<dbReference type="RefSeq" id="WP_084408160.1">
    <property type="nucleotide sequence ID" value="NZ_FWXR01000001.1"/>
</dbReference>